<feature type="domain" description="Tyr recombinase" evidence="2">
    <location>
        <begin position="6"/>
        <end position="198"/>
    </location>
</feature>
<comment type="caution">
    <text evidence="3">The sequence shown here is derived from an EMBL/GenBank/DDBJ whole genome shotgun (WGS) entry which is preliminary data.</text>
</comment>
<evidence type="ECO:0000313" key="5">
    <source>
        <dbReference type="Proteomes" id="UP000789738"/>
    </source>
</evidence>
<dbReference type="Pfam" id="PF00589">
    <property type="entry name" value="Phage_integrase"/>
    <property type="match status" value="1"/>
</dbReference>
<sequence length="205" mass="23800">MRRKGKNAAIVIKDPKDLQRIANRMKSYNYPAYILWSIGVNTGYRGGDLVKLTVADIRKAIQTGELIIQEEKTKNTRKIKFERVVRLSNKLIKILQEYIQDKQDEEYLYWSIKADGVPPYKGNITRESLGKIFKRVLEQLGIVGSVGTHTARKTYGYFQYMEHNKDIYYVQRLFGHSKASTTMEYIGLDEDILIDSAEISDKYVF</sequence>
<dbReference type="InterPro" id="IPR050090">
    <property type="entry name" value="Tyrosine_recombinase_XerCD"/>
</dbReference>
<organism evidence="3 5">
    <name type="scientific">Clostridium neonatale</name>
    <dbReference type="NCBI Taxonomy" id="137838"/>
    <lineage>
        <taxon>Bacteria</taxon>
        <taxon>Bacillati</taxon>
        <taxon>Bacillota</taxon>
        <taxon>Clostridia</taxon>
        <taxon>Eubacteriales</taxon>
        <taxon>Clostridiaceae</taxon>
        <taxon>Clostridium</taxon>
    </lineage>
</organism>
<dbReference type="GO" id="GO:0006310">
    <property type="term" value="P:DNA recombination"/>
    <property type="evidence" value="ECO:0007669"/>
    <property type="project" value="UniProtKB-KW"/>
</dbReference>
<dbReference type="EMBL" id="CAKJVE010000004">
    <property type="protein sequence ID" value="CAG9705770.1"/>
    <property type="molecule type" value="Genomic_DNA"/>
</dbReference>
<dbReference type="Gene3D" id="1.10.443.10">
    <property type="entry name" value="Intergrase catalytic core"/>
    <property type="match status" value="1"/>
</dbReference>
<dbReference type="PROSITE" id="PS51898">
    <property type="entry name" value="TYR_RECOMBINASE"/>
    <property type="match status" value="1"/>
</dbReference>
<gene>
    <name evidence="4" type="ORF">CNEO2_700011</name>
    <name evidence="3" type="ORF">CNEO_42049</name>
</gene>
<dbReference type="RefSeq" id="WP_125150175.1">
    <property type="nucleotide sequence ID" value="NZ_CAKJVE010000004.1"/>
</dbReference>
<accession>A0AA86JW16</accession>
<dbReference type="PANTHER" id="PTHR30349">
    <property type="entry name" value="PHAGE INTEGRASE-RELATED"/>
    <property type="match status" value="1"/>
</dbReference>
<dbReference type="InterPro" id="IPR011010">
    <property type="entry name" value="DNA_brk_join_enz"/>
</dbReference>
<evidence type="ECO:0000313" key="3">
    <source>
        <dbReference type="EMBL" id="CAG9705770.1"/>
    </source>
</evidence>
<keyword evidence="1" id="KW-0233">DNA recombination</keyword>
<dbReference type="Proteomes" id="UP000789738">
    <property type="component" value="Unassembled WGS sequence"/>
</dbReference>
<evidence type="ECO:0000259" key="2">
    <source>
        <dbReference type="PROSITE" id="PS51898"/>
    </source>
</evidence>
<name>A0AA86JW16_9CLOT</name>
<dbReference type="InterPro" id="IPR002104">
    <property type="entry name" value="Integrase_catalytic"/>
</dbReference>
<evidence type="ECO:0000313" key="4">
    <source>
        <dbReference type="EMBL" id="CAI3676125.1"/>
    </source>
</evidence>
<dbReference type="AlphaFoldDB" id="A0AA86JW16"/>
<proteinExistence type="predicted"/>
<dbReference type="InterPro" id="IPR013762">
    <property type="entry name" value="Integrase-like_cat_sf"/>
</dbReference>
<dbReference type="GO" id="GO:0003677">
    <property type="term" value="F:DNA binding"/>
    <property type="evidence" value="ECO:0007669"/>
    <property type="project" value="InterPro"/>
</dbReference>
<dbReference type="Proteomes" id="UP001189143">
    <property type="component" value="Unassembled WGS sequence"/>
</dbReference>
<dbReference type="PANTHER" id="PTHR30349:SF82">
    <property type="entry name" value="INTEGRASE_RECOMBINASE YOEC-RELATED"/>
    <property type="match status" value="1"/>
</dbReference>
<reference evidence="3" key="1">
    <citation type="submission" date="2021-10" db="EMBL/GenBank/DDBJ databases">
        <authorList>
            <person name="Mesa V."/>
        </authorList>
    </citation>
    <scope>NUCLEOTIDE SEQUENCE</scope>
    <source>
        <strain evidence="3">CC3_PB</strain>
    </source>
</reference>
<dbReference type="SUPFAM" id="SSF56349">
    <property type="entry name" value="DNA breaking-rejoining enzymes"/>
    <property type="match status" value="1"/>
</dbReference>
<dbReference type="GO" id="GO:0015074">
    <property type="term" value="P:DNA integration"/>
    <property type="evidence" value="ECO:0007669"/>
    <property type="project" value="InterPro"/>
</dbReference>
<dbReference type="EMBL" id="CAMTCP010000271">
    <property type="protein sequence ID" value="CAI3676125.1"/>
    <property type="molecule type" value="Genomic_DNA"/>
</dbReference>
<reference evidence="4" key="2">
    <citation type="submission" date="2022-10" db="EMBL/GenBank/DDBJ databases">
        <authorList>
            <person name="Aires J."/>
            <person name="Mesa V."/>
        </authorList>
    </citation>
    <scope>NUCLEOTIDE SEQUENCE</scope>
    <source>
        <strain evidence="4">Clostridium neonatale JD116</strain>
    </source>
</reference>
<evidence type="ECO:0000256" key="1">
    <source>
        <dbReference type="ARBA" id="ARBA00023172"/>
    </source>
</evidence>
<protein>
    <submittedName>
        <fullName evidence="3">Phage integrase family protein</fullName>
    </submittedName>
</protein>